<dbReference type="Gene3D" id="1.10.10.60">
    <property type="entry name" value="Homeodomain-like"/>
    <property type="match status" value="2"/>
</dbReference>
<evidence type="ECO:0000256" key="6">
    <source>
        <dbReference type="ARBA" id="ARBA00023125"/>
    </source>
</evidence>
<feature type="domain" description="Response regulatory" evidence="10">
    <location>
        <begin position="2"/>
        <end position="118"/>
    </location>
</feature>
<dbReference type="InterPro" id="IPR018060">
    <property type="entry name" value="HTH_AraC"/>
</dbReference>
<evidence type="ECO:0000313" key="12">
    <source>
        <dbReference type="Proteomes" id="UP000605427"/>
    </source>
</evidence>
<comment type="subcellular location">
    <subcellularLocation>
        <location evidence="1">Cytoplasm</location>
    </subcellularLocation>
</comment>
<dbReference type="InterPro" id="IPR009057">
    <property type="entry name" value="Homeodomain-like_sf"/>
</dbReference>
<protein>
    <recommendedName>
        <fullName evidence="13">DNA-binding response regulator</fullName>
    </recommendedName>
</protein>
<evidence type="ECO:0000256" key="5">
    <source>
        <dbReference type="ARBA" id="ARBA00023015"/>
    </source>
</evidence>
<keyword evidence="7" id="KW-0804">Transcription</keyword>
<dbReference type="SMART" id="SM00448">
    <property type="entry name" value="REC"/>
    <property type="match status" value="1"/>
</dbReference>
<dbReference type="Proteomes" id="UP000605427">
    <property type="component" value="Unassembled WGS sequence"/>
</dbReference>
<feature type="modified residue" description="4-aspartylphosphate" evidence="8">
    <location>
        <position position="53"/>
    </location>
</feature>
<dbReference type="Pfam" id="PF00072">
    <property type="entry name" value="Response_reg"/>
    <property type="match status" value="1"/>
</dbReference>
<dbReference type="InterPro" id="IPR011006">
    <property type="entry name" value="CheY-like_superfamily"/>
</dbReference>
<keyword evidence="2" id="KW-0963">Cytoplasm</keyword>
<reference evidence="12" key="1">
    <citation type="journal article" date="2019" name="Int. J. Syst. Evol. Microbiol.">
        <title>The Global Catalogue of Microorganisms (GCM) 10K type strain sequencing project: providing services to taxonomists for standard genome sequencing and annotation.</title>
        <authorList>
            <consortium name="The Broad Institute Genomics Platform"/>
            <consortium name="The Broad Institute Genome Sequencing Center for Infectious Disease"/>
            <person name="Wu L."/>
            <person name="Ma J."/>
        </authorList>
    </citation>
    <scope>NUCLEOTIDE SEQUENCE [LARGE SCALE GENOMIC DNA]</scope>
    <source>
        <strain evidence="12">CCM 8702</strain>
    </source>
</reference>
<evidence type="ECO:0000259" key="9">
    <source>
        <dbReference type="PROSITE" id="PS01124"/>
    </source>
</evidence>
<evidence type="ECO:0000313" key="11">
    <source>
        <dbReference type="EMBL" id="GGH73785.1"/>
    </source>
</evidence>
<dbReference type="SUPFAM" id="SSF46689">
    <property type="entry name" value="Homeodomain-like"/>
    <property type="match status" value="2"/>
</dbReference>
<dbReference type="PANTHER" id="PTHR42713">
    <property type="entry name" value="HISTIDINE KINASE-RELATED"/>
    <property type="match status" value="1"/>
</dbReference>
<name>A0ABQ1ZQ20_9BACL</name>
<evidence type="ECO:0000256" key="8">
    <source>
        <dbReference type="PROSITE-ProRule" id="PRU00169"/>
    </source>
</evidence>
<accession>A0ABQ1ZQ20</accession>
<dbReference type="PROSITE" id="PS00041">
    <property type="entry name" value="HTH_ARAC_FAMILY_1"/>
    <property type="match status" value="1"/>
</dbReference>
<keyword evidence="4" id="KW-0902">Two-component regulatory system</keyword>
<organism evidence="11 12">
    <name type="scientific">Saccharibacillus endophyticus</name>
    <dbReference type="NCBI Taxonomy" id="2060666"/>
    <lineage>
        <taxon>Bacteria</taxon>
        <taxon>Bacillati</taxon>
        <taxon>Bacillota</taxon>
        <taxon>Bacilli</taxon>
        <taxon>Bacillales</taxon>
        <taxon>Paenibacillaceae</taxon>
        <taxon>Saccharibacillus</taxon>
    </lineage>
</organism>
<evidence type="ECO:0000256" key="7">
    <source>
        <dbReference type="ARBA" id="ARBA00023163"/>
    </source>
</evidence>
<proteinExistence type="predicted"/>
<dbReference type="SUPFAM" id="SSF52172">
    <property type="entry name" value="CheY-like"/>
    <property type="match status" value="1"/>
</dbReference>
<evidence type="ECO:0000259" key="10">
    <source>
        <dbReference type="PROSITE" id="PS50110"/>
    </source>
</evidence>
<dbReference type="PROSITE" id="PS01124">
    <property type="entry name" value="HTH_ARAC_FAMILY_2"/>
    <property type="match status" value="1"/>
</dbReference>
<dbReference type="CDD" id="cd17536">
    <property type="entry name" value="REC_YesN-like"/>
    <property type="match status" value="1"/>
</dbReference>
<keyword evidence="12" id="KW-1185">Reference proteome</keyword>
<dbReference type="InterPro" id="IPR018062">
    <property type="entry name" value="HTH_AraC-typ_CS"/>
</dbReference>
<dbReference type="PROSITE" id="PS50110">
    <property type="entry name" value="RESPONSE_REGULATORY"/>
    <property type="match status" value="1"/>
</dbReference>
<dbReference type="RefSeq" id="WP_172247029.1">
    <property type="nucleotide sequence ID" value="NZ_BMDD01000001.1"/>
</dbReference>
<evidence type="ECO:0008006" key="13">
    <source>
        <dbReference type="Google" id="ProtNLM"/>
    </source>
</evidence>
<evidence type="ECO:0000256" key="1">
    <source>
        <dbReference type="ARBA" id="ARBA00004496"/>
    </source>
</evidence>
<sequence length="433" mass="49751">MNILIVDDEPRHRRGMMNLILSFRPNDTLTAAADGEAALESIREQKPDLVLTDIRMPNMDGLQFLQQIQNERPKPRVVMVSAYNLFDYAQEALRYGASDYLLKPIDADKLRTMLARIDDELSSEARRSREADELRQRLDRSQFVYRSRLFSAWLNGSLTEEETQEFDAILEPNESGIPIFTEIAIKDRKKREFAAERFVRELELKWSNCGSAVSFVLDVWNNDFLQAITILRRGSDLSFQERQTMIAAAKQMQSEWEAYGRIFQGFGPLCFSLREKGGEACRSAVEAGRHGIRESLGGPVFHDELQAPNLRSEKPFSDVGGEADALAEDCLRWIEEHLHEDLTLERAAERFFFNPSYFSTWIKQQTGRTFTQQLTEARMHRARLLLGKGRRIRETSEACGYPDTKYFCRVFKKAHGLSPAAYKHGSMLNKATQ</sequence>
<dbReference type="EMBL" id="BMDD01000001">
    <property type="protein sequence ID" value="GGH73785.1"/>
    <property type="molecule type" value="Genomic_DNA"/>
</dbReference>
<gene>
    <name evidence="11" type="ORF">GCM10007362_13230</name>
</gene>
<dbReference type="Pfam" id="PF12833">
    <property type="entry name" value="HTH_18"/>
    <property type="match status" value="1"/>
</dbReference>
<dbReference type="PANTHER" id="PTHR42713:SF3">
    <property type="entry name" value="TRANSCRIPTIONAL REGULATORY PROTEIN HPTR"/>
    <property type="match status" value="1"/>
</dbReference>
<evidence type="ECO:0000256" key="2">
    <source>
        <dbReference type="ARBA" id="ARBA00022490"/>
    </source>
</evidence>
<feature type="domain" description="HTH araC/xylS-type" evidence="9">
    <location>
        <begin position="328"/>
        <end position="425"/>
    </location>
</feature>
<dbReference type="InterPro" id="IPR051552">
    <property type="entry name" value="HptR"/>
</dbReference>
<keyword evidence="3 8" id="KW-0597">Phosphoprotein</keyword>
<dbReference type="Gene3D" id="3.40.50.2300">
    <property type="match status" value="1"/>
</dbReference>
<evidence type="ECO:0000256" key="4">
    <source>
        <dbReference type="ARBA" id="ARBA00023012"/>
    </source>
</evidence>
<dbReference type="SMART" id="SM00342">
    <property type="entry name" value="HTH_ARAC"/>
    <property type="match status" value="1"/>
</dbReference>
<dbReference type="InterPro" id="IPR001789">
    <property type="entry name" value="Sig_transdc_resp-reg_receiver"/>
</dbReference>
<comment type="caution">
    <text evidence="11">The sequence shown here is derived from an EMBL/GenBank/DDBJ whole genome shotgun (WGS) entry which is preliminary data.</text>
</comment>
<keyword evidence="6" id="KW-0238">DNA-binding</keyword>
<evidence type="ECO:0000256" key="3">
    <source>
        <dbReference type="ARBA" id="ARBA00022553"/>
    </source>
</evidence>
<keyword evidence="5" id="KW-0805">Transcription regulation</keyword>